<evidence type="ECO:0000256" key="1">
    <source>
        <dbReference type="ARBA" id="ARBA00004370"/>
    </source>
</evidence>
<name>A0A0M9GMH9_9HYPH</name>
<dbReference type="InterPro" id="IPR023352">
    <property type="entry name" value="MAPEG-like_dom_sf"/>
</dbReference>
<feature type="transmembrane region" description="Helical" evidence="5">
    <location>
        <begin position="64"/>
        <end position="91"/>
    </location>
</feature>
<keyword evidence="6" id="KW-0808">Transferase</keyword>
<keyword evidence="7" id="KW-1185">Reference proteome</keyword>
<dbReference type="PATRIC" id="fig|1514904.3.peg.697"/>
<dbReference type="STRING" id="1514904.SU32_09340"/>
<dbReference type="AlphaFoldDB" id="A0A0M9GMH9"/>
<dbReference type="Pfam" id="PF01124">
    <property type="entry name" value="MAPEG"/>
    <property type="match status" value="1"/>
</dbReference>
<dbReference type="EMBL" id="JXMU01000012">
    <property type="protein sequence ID" value="KPB01250.1"/>
    <property type="molecule type" value="Genomic_DNA"/>
</dbReference>
<dbReference type="OrthoDB" id="7619858at2"/>
<reference evidence="6 7" key="1">
    <citation type="submission" date="2015-01" db="EMBL/GenBank/DDBJ databases">
        <title>Ahrensia donghaiensis sp. nov., a novel dimethylsulphoniopropionate-cleavage bacterium isolated from seawater and emended descriptions of the genus Ahrensia and Ahrensia kielensis.</title>
        <authorList>
            <person name="Liu J."/>
        </authorList>
    </citation>
    <scope>NUCLEOTIDE SEQUENCE [LARGE SCALE GENOMIC DNA]</scope>
    <source>
        <strain evidence="6 7">LZD062</strain>
    </source>
</reference>
<evidence type="ECO:0000256" key="3">
    <source>
        <dbReference type="ARBA" id="ARBA00022989"/>
    </source>
</evidence>
<organism evidence="6 7">
    <name type="scientific">Ahrensia marina</name>
    <dbReference type="NCBI Taxonomy" id="1514904"/>
    <lineage>
        <taxon>Bacteria</taxon>
        <taxon>Pseudomonadati</taxon>
        <taxon>Pseudomonadota</taxon>
        <taxon>Alphaproteobacteria</taxon>
        <taxon>Hyphomicrobiales</taxon>
        <taxon>Ahrensiaceae</taxon>
        <taxon>Ahrensia</taxon>
    </lineage>
</organism>
<protein>
    <submittedName>
        <fullName evidence="6">Glutathione S-transferase</fullName>
    </submittedName>
</protein>
<evidence type="ECO:0000313" key="6">
    <source>
        <dbReference type="EMBL" id="KPB01250.1"/>
    </source>
</evidence>
<dbReference type="PANTHER" id="PTHR35814">
    <property type="match status" value="1"/>
</dbReference>
<evidence type="ECO:0000313" key="7">
    <source>
        <dbReference type="Proteomes" id="UP000038011"/>
    </source>
</evidence>
<dbReference type="InterPro" id="IPR001129">
    <property type="entry name" value="Membr-assoc_MAPEG"/>
</dbReference>
<dbReference type="RefSeq" id="WP_053999091.1">
    <property type="nucleotide sequence ID" value="NZ_JXMU01000012.1"/>
</dbReference>
<dbReference type="PANTHER" id="PTHR35814:SF1">
    <property type="entry name" value="GLUTATHIONE S-TRANSFERASE-RELATED"/>
    <property type="match status" value="1"/>
</dbReference>
<evidence type="ECO:0000256" key="2">
    <source>
        <dbReference type="ARBA" id="ARBA00022692"/>
    </source>
</evidence>
<accession>A0A0M9GMH9</accession>
<proteinExistence type="predicted"/>
<dbReference type="Proteomes" id="UP000038011">
    <property type="component" value="Unassembled WGS sequence"/>
</dbReference>
<comment type="subcellular location">
    <subcellularLocation>
        <location evidence="1">Membrane</location>
    </subcellularLocation>
</comment>
<feature type="transmembrane region" description="Helical" evidence="5">
    <location>
        <begin position="7"/>
        <end position="26"/>
    </location>
</feature>
<sequence>MEVIQANLGAVGIYAALNFLILLWIANATGTLRRKHKIAIGSGGNRHLERIMRGHANAAENMPIFLIGLTVGALIGMPLIAIHILGLVFTIGRAIHAHHFIQESAPFKSRMIGFGLALLAMTVLFAGLLVHGLWILFE</sequence>
<keyword evidence="2 5" id="KW-0812">Transmembrane</keyword>
<keyword evidence="3 5" id="KW-1133">Transmembrane helix</keyword>
<evidence type="ECO:0000256" key="4">
    <source>
        <dbReference type="ARBA" id="ARBA00023136"/>
    </source>
</evidence>
<keyword evidence="4 5" id="KW-0472">Membrane</keyword>
<feature type="transmembrane region" description="Helical" evidence="5">
    <location>
        <begin position="112"/>
        <end position="137"/>
    </location>
</feature>
<comment type="caution">
    <text evidence="6">The sequence shown here is derived from an EMBL/GenBank/DDBJ whole genome shotgun (WGS) entry which is preliminary data.</text>
</comment>
<evidence type="ECO:0000256" key="5">
    <source>
        <dbReference type="SAM" id="Phobius"/>
    </source>
</evidence>
<dbReference type="SUPFAM" id="SSF161084">
    <property type="entry name" value="MAPEG domain-like"/>
    <property type="match status" value="1"/>
</dbReference>
<dbReference type="GO" id="GO:0016740">
    <property type="term" value="F:transferase activity"/>
    <property type="evidence" value="ECO:0007669"/>
    <property type="project" value="UniProtKB-KW"/>
</dbReference>
<dbReference type="GO" id="GO:0016020">
    <property type="term" value="C:membrane"/>
    <property type="evidence" value="ECO:0007669"/>
    <property type="project" value="UniProtKB-SubCell"/>
</dbReference>
<gene>
    <name evidence="6" type="ORF">SU32_09340</name>
</gene>
<dbReference type="Gene3D" id="1.20.120.550">
    <property type="entry name" value="Membrane associated eicosanoid/glutathione metabolism-like domain"/>
    <property type="match status" value="1"/>
</dbReference>